<dbReference type="EMBL" id="CM042016">
    <property type="protein sequence ID" value="KAI3698320.1"/>
    <property type="molecule type" value="Genomic_DNA"/>
</dbReference>
<gene>
    <name evidence="1" type="ORF">L2E82_41779</name>
</gene>
<sequence length="120" mass="13800">MLFLCYCVQFSTANTDLILQKYHNEVWYVQFSQNGKYLVPSLSDNSAIIWEIGVEMLFARGEQNIKGCTHVFTPHHKMLACINLLGVLASSECFAPQYMLASSECFAPQFLHQWYHQNSI</sequence>
<dbReference type="Proteomes" id="UP001055811">
    <property type="component" value="Linkage Group LG08"/>
</dbReference>
<protein>
    <submittedName>
        <fullName evidence="1">Uncharacterized protein</fullName>
    </submittedName>
</protein>
<reference evidence="1 2" key="2">
    <citation type="journal article" date="2022" name="Mol. Ecol. Resour.">
        <title>The genomes of chicory, endive, great burdock and yacon provide insights into Asteraceae paleo-polyploidization history and plant inulin production.</title>
        <authorList>
            <person name="Fan W."/>
            <person name="Wang S."/>
            <person name="Wang H."/>
            <person name="Wang A."/>
            <person name="Jiang F."/>
            <person name="Liu H."/>
            <person name="Zhao H."/>
            <person name="Xu D."/>
            <person name="Zhang Y."/>
        </authorList>
    </citation>
    <scope>NUCLEOTIDE SEQUENCE [LARGE SCALE GENOMIC DNA]</scope>
    <source>
        <strain evidence="2">cv. Punajuju</strain>
        <tissue evidence="1">Leaves</tissue>
    </source>
</reference>
<proteinExistence type="predicted"/>
<accession>A0ACB8ZQC3</accession>
<name>A0ACB8ZQC3_CICIN</name>
<comment type="caution">
    <text evidence="1">The sequence shown here is derived from an EMBL/GenBank/DDBJ whole genome shotgun (WGS) entry which is preliminary data.</text>
</comment>
<reference evidence="2" key="1">
    <citation type="journal article" date="2022" name="Mol. Ecol. Resour.">
        <title>The genomes of chicory, endive, great burdock and yacon provide insights into Asteraceae palaeo-polyploidization history and plant inulin production.</title>
        <authorList>
            <person name="Fan W."/>
            <person name="Wang S."/>
            <person name="Wang H."/>
            <person name="Wang A."/>
            <person name="Jiang F."/>
            <person name="Liu H."/>
            <person name="Zhao H."/>
            <person name="Xu D."/>
            <person name="Zhang Y."/>
        </authorList>
    </citation>
    <scope>NUCLEOTIDE SEQUENCE [LARGE SCALE GENOMIC DNA]</scope>
    <source>
        <strain evidence="2">cv. Punajuju</strain>
    </source>
</reference>
<evidence type="ECO:0000313" key="2">
    <source>
        <dbReference type="Proteomes" id="UP001055811"/>
    </source>
</evidence>
<evidence type="ECO:0000313" key="1">
    <source>
        <dbReference type="EMBL" id="KAI3698320.1"/>
    </source>
</evidence>
<organism evidence="1 2">
    <name type="scientific">Cichorium intybus</name>
    <name type="common">Chicory</name>
    <dbReference type="NCBI Taxonomy" id="13427"/>
    <lineage>
        <taxon>Eukaryota</taxon>
        <taxon>Viridiplantae</taxon>
        <taxon>Streptophyta</taxon>
        <taxon>Embryophyta</taxon>
        <taxon>Tracheophyta</taxon>
        <taxon>Spermatophyta</taxon>
        <taxon>Magnoliopsida</taxon>
        <taxon>eudicotyledons</taxon>
        <taxon>Gunneridae</taxon>
        <taxon>Pentapetalae</taxon>
        <taxon>asterids</taxon>
        <taxon>campanulids</taxon>
        <taxon>Asterales</taxon>
        <taxon>Asteraceae</taxon>
        <taxon>Cichorioideae</taxon>
        <taxon>Cichorieae</taxon>
        <taxon>Cichoriinae</taxon>
        <taxon>Cichorium</taxon>
    </lineage>
</organism>
<keyword evidence="2" id="KW-1185">Reference proteome</keyword>